<reference evidence="1" key="1">
    <citation type="journal article" date="2023" name="PLoS Negl. Trop. Dis.">
        <title>A genome sequence for Biomphalaria pfeifferi, the major vector snail for the human-infecting parasite Schistosoma mansoni.</title>
        <authorList>
            <person name="Bu L."/>
            <person name="Lu L."/>
            <person name="Laidemitt M.R."/>
            <person name="Zhang S.M."/>
            <person name="Mutuku M."/>
            <person name="Mkoji G."/>
            <person name="Steinauer M."/>
            <person name="Loker E.S."/>
        </authorList>
    </citation>
    <scope>NUCLEOTIDE SEQUENCE</scope>
    <source>
        <strain evidence="1">KasaAsao</strain>
    </source>
</reference>
<gene>
    <name evidence="1" type="ORF">Bpfe_029887</name>
</gene>
<keyword evidence="2" id="KW-1185">Reference proteome</keyword>
<name>A0AAD8EVU6_BIOPF</name>
<reference evidence="1" key="2">
    <citation type="submission" date="2023-04" db="EMBL/GenBank/DDBJ databases">
        <authorList>
            <person name="Bu L."/>
            <person name="Lu L."/>
            <person name="Laidemitt M.R."/>
            <person name="Zhang S.M."/>
            <person name="Mutuku M."/>
            <person name="Mkoji G."/>
            <person name="Steinauer M."/>
            <person name="Loker E.S."/>
        </authorList>
    </citation>
    <scope>NUCLEOTIDE SEQUENCE</scope>
    <source>
        <strain evidence="1">KasaAsao</strain>
        <tissue evidence="1">Whole Snail</tissue>
    </source>
</reference>
<dbReference type="Proteomes" id="UP001233172">
    <property type="component" value="Unassembled WGS sequence"/>
</dbReference>
<accession>A0AAD8EVU6</accession>
<evidence type="ECO:0000313" key="1">
    <source>
        <dbReference type="EMBL" id="KAK0040684.1"/>
    </source>
</evidence>
<organism evidence="1 2">
    <name type="scientific">Biomphalaria pfeifferi</name>
    <name type="common">Bloodfluke planorb</name>
    <name type="synonym">Freshwater snail</name>
    <dbReference type="NCBI Taxonomy" id="112525"/>
    <lineage>
        <taxon>Eukaryota</taxon>
        <taxon>Metazoa</taxon>
        <taxon>Spiralia</taxon>
        <taxon>Lophotrochozoa</taxon>
        <taxon>Mollusca</taxon>
        <taxon>Gastropoda</taxon>
        <taxon>Heterobranchia</taxon>
        <taxon>Euthyneura</taxon>
        <taxon>Panpulmonata</taxon>
        <taxon>Hygrophila</taxon>
        <taxon>Lymnaeoidea</taxon>
        <taxon>Planorbidae</taxon>
        <taxon>Biomphalaria</taxon>
    </lineage>
</organism>
<dbReference type="EMBL" id="JASAOG010000311">
    <property type="protein sequence ID" value="KAK0040684.1"/>
    <property type="molecule type" value="Genomic_DNA"/>
</dbReference>
<evidence type="ECO:0000313" key="2">
    <source>
        <dbReference type="Proteomes" id="UP001233172"/>
    </source>
</evidence>
<protein>
    <submittedName>
        <fullName evidence="1">F-box/LRR-repeat protein 8</fullName>
    </submittedName>
</protein>
<comment type="caution">
    <text evidence="1">The sequence shown here is derived from an EMBL/GenBank/DDBJ whole genome shotgun (WGS) entry which is preliminary data.</text>
</comment>
<proteinExistence type="predicted"/>
<dbReference type="AlphaFoldDB" id="A0AAD8EVU6"/>
<sequence>MQSGDTQQTKILFKIFKYSKLGQFLAIPFINSLSKLTCKSLKFIYFNSEFSFFSPILLKSLLKAVINSCPP</sequence>